<dbReference type="EC" id="2.7.1.108" evidence="3"/>
<evidence type="ECO:0000256" key="4">
    <source>
        <dbReference type="ARBA" id="ARBA00022679"/>
    </source>
</evidence>
<keyword evidence="9 10" id="KW-0472">Membrane</keyword>
<organism evidence="11 12">
    <name type="scientific">Plasmodium cynomolgi (strain B)</name>
    <dbReference type="NCBI Taxonomy" id="1120755"/>
    <lineage>
        <taxon>Eukaryota</taxon>
        <taxon>Sar</taxon>
        <taxon>Alveolata</taxon>
        <taxon>Apicomplexa</taxon>
        <taxon>Aconoidasida</taxon>
        <taxon>Haemosporida</taxon>
        <taxon>Plasmodiidae</taxon>
        <taxon>Plasmodium</taxon>
        <taxon>Plasmodium (Plasmodium)</taxon>
    </lineage>
</organism>
<dbReference type="GO" id="GO:0004168">
    <property type="term" value="F:dolichol kinase activity"/>
    <property type="evidence" value="ECO:0007669"/>
    <property type="project" value="UniProtKB-EC"/>
</dbReference>
<evidence type="ECO:0000256" key="7">
    <source>
        <dbReference type="ARBA" id="ARBA00022824"/>
    </source>
</evidence>
<evidence type="ECO:0000256" key="8">
    <source>
        <dbReference type="ARBA" id="ARBA00022989"/>
    </source>
</evidence>
<dbReference type="Proteomes" id="UP000006319">
    <property type="component" value="Chromosome 2"/>
</dbReference>
<feature type="transmembrane region" description="Helical" evidence="10">
    <location>
        <begin position="452"/>
        <end position="479"/>
    </location>
</feature>
<feature type="transmembrane region" description="Helical" evidence="10">
    <location>
        <begin position="112"/>
        <end position="133"/>
    </location>
</feature>
<keyword evidence="5 10" id="KW-0812">Transmembrane</keyword>
<dbReference type="InterPro" id="IPR032974">
    <property type="entry name" value="Polypren_kinase"/>
</dbReference>
<dbReference type="PANTHER" id="PTHR13205:SF15">
    <property type="entry name" value="DOLICHOL KINASE"/>
    <property type="match status" value="1"/>
</dbReference>
<dbReference type="eggNOG" id="KOG2468">
    <property type="taxonomic scope" value="Eukaryota"/>
</dbReference>
<dbReference type="PhylomeDB" id="K6URS8"/>
<keyword evidence="7" id="KW-0256">Endoplasmic reticulum</keyword>
<comment type="similarity">
    <text evidence="2">Belongs to the polyprenol kinase family.</text>
</comment>
<feature type="transmembrane region" description="Helical" evidence="10">
    <location>
        <begin position="166"/>
        <end position="183"/>
    </location>
</feature>
<comment type="subcellular location">
    <subcellularLocation>
        <location evidence="1">Endoplasmic reticulum membrane</location>
        <topology evidence="1">Multi-pass membrane protein</topology>
    </subcellularLocation>
</comment>
<dbReference type="RefSeq" id="XP_004220542.1">
    <property type="nucleotide sequence ID" value="XM_004220494.1"/>
</dbReference>
<evidence type="ECO:0000256" key="3">
    <source>
        <dbReference type="ARBA" id="ARBA00012132"/>
    </source>
</evidence>
<gene>
    <name evidence="11" type="ORF">PCYB_021440</name>
</gene>
<dbReference type="OrthoDB" id="377083at2759"/>
<dbReference type="GO" id="GO:0043048">
    <property type="term" value="P:dolichyl monophosphate biosynthetic process"/>
    <property type="evidence" value="ECO:0007669"/>
    <property type="project" value="TreeGrafter"/>
</dbReference>
<keyword evidence="4" id="KW-0808">Transferase</keyword>
<feature type="transmembrane region" description="Helical" evidence="10">
    <location>
        <begin position="291"/>
        <end position="312"/>
    </location>
</feature>
<proteinExistence type="inferred from homology"/>
<keyword evidence="12" id="KW-1185">Reference proteome</keyword>
<evidence type="ECO:0000313" key="12">
    <source>
        <dbReference type="Proteomes" id="UP000006319"/>
    </source>
</evidence>
<evidence type="ECO:0000256" key="1">
    <source>
        <dbReference type="ARBA" id="ARBA00004477"/>
    </source>
</evidence>
<reference evidence="11 12" key="1">
    <citation type="journal article" date="2012" name="Nat. Genet.">
        <title>Plasmodium cynomolgi genome sequences provide insight into Plasmodium vivax and the monkey malaria clade.</title>
        <authorList>
            <person name="Tachibana S."/>
            <person name="Sullivan S.A."/>
            <person name="Kawai S."/>
            <person name="Nakamura S."/>
            <person name="Kim H.R."/>
            <person name="Goto N."/>
            <person name="Arisue N."/>
            <person name="Palacpac N.M.Q."/>
            <person name="Honma H."/>
            <person name="Yagi M."/>
            <person name="Tougan T."/>
            <person name="Katakai Y."/>
            <person name="Kaneko O."/>
            <person name="Mita T."/>
            <person name="Kita K."/>
            <person name="Yasutomi Y."/>
            <person name="Sutton P.L."/>
            <person name="Shakhbatyan R."/>
            <person name="Horii T."/>
            <person name="Yasunaga T."/>
            <person name="Barnwell J.W."/>
            <person name="Escalante A.A."/>
            <person name="Carlton J.M."/>
            <person name="Tanabe K."/>
        </authorList>
    </citation>
    <scope>NUCLEOTIDE SEQUENCE [LARGE SCALE GENOMIC DNA]</scope>
    <source>
        <strain evidence="11 12">B</strain>
    </source>
</reference>
<evidence type="ECO:0000256" key="10">
    <source>
        <dbReference type="SAM" id="Phobius"/>
    </source>
</evidence>
<evidence type="ECO:0000256" key="6">
    <source>
        <dbReference type="ARBA" id="ARBA00022777"/>
    </source>
</evidence>
<sequence length="518" mass="59154">MRIHESLATCSLWFVLNFAFYHMIAIGAFRLTDGVFSFLEGATALSLTLYAASCAYLLRRADDQKGKLLIASLAFLLYNMLNLGTRRYDSVSESDTSAMQTIVHLLWHQQNYFLILGWLVITTLYIIYIAKLVRRNGSLSYLRKHYHFLLFVNAQLSFFLGKVELLVVTLSFAFLLLLLLEVARKIGQALSPDRNTLHKFITSFIDDRDRRGLVVTHIYLLAGVYIPIVADALLNNKNYLRKGTRSVFLFRDADLLLYSSGMNAICIGDSFAAIGGLLFPTPKIKNTNNKSYAGFLFFFCSTFLSLLLESYFVQKTPLASLTAIFMMSLFGALFEVPSDITILEHKYAKKNEKRRVNFFKRLFIHFSFFTIGNNCNKLSSHDVIKVLSNVYADDPSESKNMNSINIINILNTRQRDIEKQVQCKLWSFLGFLLLPLYSLNKFKYYDAKSKMIVAPFFSIAGIYLGSFLGNVATGSFLFFRLDIALYVHVVPSFPSRRFSDYKRSKFLGTLPAHVFLKE</sequence>
<dbReference type="EMBL" id="DF157094">
    <property type="protein sequence ID" value="GAB64575.1"/>
    <property type="molecule type" value="Genomic_DNA"/>
</dbReference>
<feature type="transmembrane region" description="Helical" evidence="10">
    <location>
        <begin position="35"/>
        <end position="56"/>
    </location>
</feature>
<dbReference type="VEuPathDB" id="PlasmoDB:PCYB_021440"/>
<dbReference type="GeneID" id="14691007"/>
<feature type="transmembrane region" description="Helical" evidence="10">
    <location>
        <begin position="12"/>
        <end position="29"/>
    </location>
</feature>
<dbReference type="PANTHER" id="PTHR13205">
    <property type="entry name" value="TRANSMEMBRANE PROTEIN 15-RELATED"/>
    <property type="match status" value="1"/>
</dbReference>
<dbReference type="AlphaFoldDB" id="K6URS8"/>
<feature type="transmembrane region" description="Helical" evidence="10">
    <location>
        <begin position="423"/>
        <end position="440"/>
    </location>
</feature>
<feature type="transmembrane region" description="Helical" evidence="10">
    <location>
        <begin position="318"/>
        <end position="336"/>
    </location>
</feature>
<evidence type="ECO:0000256" key="5">
    <source>
        <dbReference type="ARBA" id="ARBA00022692"/>
    </source>
</evidence>
<dbReference type="KEGG" id="pcy:PCYB_021440"/>
<keyword evidence="8 10" id="KW-1133">Transmembrane helix</keyword>
<feature type="transmembrane region" description="Helical" evidence="10">
    <location>
        <begin position="213"/>
        <end position="235"/>
    </location>
</feature>
<name>K6URS8_PLACD</name>
<feature type="transmembrane region" description="Helical" evidence="10">
    <location>
        <begin position="255"/>
        <end position="279"/>
    </location>
</feature>
<protein>
    <recommendedName>
        <fullName evidence="3">dolichol kinase</fullName>
        <ecNumber evidence="3">2.7.1.108</ecNumber>
    </recommendedName>
</protein>
<evidence type="ECO:0000256" key="9">
    <source>
        <dbReference type="ARBA" id="ARBA00023136"/>
    </source>
</evidence>
<dbReference type="GO" id="GO:0005789">
    <property type="term" value="C:endoplasmic reticulum membrane"/>
    <property type="evidence" value="ECO:0007669"/>
    <property type="project" value="UniProtKB-SubCell"/>
</dbReference>
<accession>K6URS8</accession>
<keyword evidence="6" id="KW-0418">Kinase</keyword>
<evidence type="ECO:0000256" key="2">
    <source>
        <dbReference type="ARBA" id="ARBA00010794"/>
    </source>
</evidence>
<evidence type="ECO:0000313" key="11">
    <source>
        <dbReference type="EMBL" id="GAB64575.1"/>
    </source>
</evidence>